<dbReference type="Proteomes" id="UP000314294">
    <property type="component" value="Unassembled WGS sequence"/>
</dbReference>
<dbReference type="AlphaFoldDB" id="A0A4Z2GE70"/>
<evidence type="ECO:0000313" key="3">
    <source>
        <dbReference type="Proteomes" id="UP000314294"/>
    </source>
</evidence>
<organism evidence="2 3">
    <name type="scientific">Liparis tanakae</name>
    <name type="common">Tanaka's snailfish</name>
    <dbReference type="NCBI Taxonomy" id="230148"/>
    <lineage>
        <taxon>Eukaryota</taxon>
        <taxon>Metazoa</taxon>
        <taxon>Chordata</taxon>
        <taxon>Craniata</taxon>
        <taxon>Vertebrata</taxon>
        <taxon>Euteleostomi</taxon>
        <taxon>Actinopterygii</taxon>
        <taxon>Neopterygii</taxon>
        <taxon>Teleostei</taxon>
        <taxon>Neoteleostei</taxon>
        <taxon>Acanthomorphata</taxon>
        <taxon>Eupercaria</taxon>
        <taxon>Perciformes</taxon>
        <taxon>Cottioidei</taxon>
        <taxon>Cottales</taxon>
        <taxon>Liparidae</taxon>
        <taxon>Liparis</taxon>
    </lineage>
</organism>
<feature type="region of interest" description="Disordered" evidence="1">
    <location>
        <begin position="1"/>
        <end position="44"/>
    </location>
</feature>
<proteinExistence type="predicted"/>
<keyword evidence="3" id="KW-1185">Reference proteome</keyword>
<comment type="caution">
    <text evidence="2">The sequence shown here is derived from an EMBL/GenBank/DDBJ whole genome shotgun (WGS) entry which is preliminary data.</text>
</comment>
<name>A0A4Z2GE70_9TELE</name>
<feature type="compositionally biased region" description="Low complexity" evidence="1">
    <location>
        <begin position="1"/>
        <end position="15"/>
    </location>
</feature>
<accession>A0A4Z2GE70</accession>
<gene>
    <name evidence="2" type="ORF">EYF80_038129</name>
</gene>
<feature type="compositionally biased region" description="Basic and acidic residues" evidence="1">
    <location>
        <begin position="31"/>
        <end position="41"/>
    </location>
</feature>
<dbReference type="EMBL" id="SRLO01000574">
    <property type="protein sequence ID" value="TNN51659.1"/>
    <property type="molecule type" value="Genomic_DNA"/>
</dbReference>
<reference evidence="2 3" key="1">
    <citation type="submission" date="2019-03" db="EMBL/GenBank/DDBJ databases">
        <title>First draft genome of Liparis tanakae, snailfish: a comprehensive survey of snailfish specific genes.</title>
        <authorList>
            <person name="Kim W."/>
            <person name="Song I."/>
            <person name="Jeong J.-H."/>
            <person name="Kim D."/>
            <person name="Kim S."/>
            <person name="Ryu S."/>
            <person name="Song J.Y."/>
            <person name="Lee S.K."/>
        </authorList>
    </citation>
    <scope>NUCLEOTIDE SEQUENCE [LARGE SCALE GENOMIC DNA]</scope>
    <source>
        <tissue evidence="2">Muscle</tissue>
    </source>
</reference>
<protein>
    <submittedName>
        <fullName evidence="2">Uncharacterized protein</fullName>
    </submittedName>
</protein>
<evidence type="ECO:0000313" key="2">
    <source>
        <dbReference type="EMBL" id="TNN51659.1"/>
    </source>
</evidence>
<evidence type="ECO:0000256" key="1">
    <source>
        <dbReference type="SAM" id="MobiDB-lite"/>
    </source>
</evidence>
<sequence>MDSNSQSQQGRRSQGCCPAERDRANYPGRTGMREDKGEEQRRRKNVASILSRRVTCRVESLCLFNVCWWRSIQCDGVEIAVWGIIMRAIKERFTGRPVSGVSTVPTLQRCTVLGHQ</sequence>